<evidence type="ECO:0000259" key="6">
    <source>
        <dbReference type="PROSITE" id="PS50937"/>
    </source>
</evidence>
<dbReference type="InterPro" id="IPR009061">
    <property type="entry name" value="DNA-bd_dom_put_sf"/>
</dbReference>
<dbReference type="CDD" id="cd00592">
    <property type="entry name" value="HTH_MerR-like"/>
    <property type="match status" value="1"/>
</dbReference>
<name>A0ABU3ETW5_9ENTE</name>
<evidence type="ECO:0000256" key="3">
    <source>
        <dbReference type="ARBA" id="ARBA00023125"/>
    </source>
</evidence>
<dbReference type="PANTHER" id="PTHR30204:SF69">
    <property type="entry name" value="MERR-FAMILY TRANSCRIPTIONAL REGULATOR"/>
    <property type="match status" value="1"/>
</dbReference>
<keyword evidence="5" id="KW-0175">Coiled coil</keyword>
<dbReference type="Pfam" id="PF13411">
    <property type="entry name" value="MerR_1"/>
    <property type="match status" value="1"/>
</dbReference>
<dbReference type="InterPro" id="IPR047057">
    <property type="entry name" value="MerR_fam"/>
</dbReference>
<evidence type="ECO:0000256" key="2">
    <source>
        <dbReference type="ARBA" id="ARBA00023015"/>
    </source>
</evidence>
<dbReference type="PANTHER" id="PTHR30204">
    <property type="entry name" value="REDOX-CYCLING DRUG-SENSING TRANSCRIPTIONAL ACTIVATOR SOXR"/>
    <property type="match status" value="1"/>
</dbReference>
<organism evidence="7 8">
    <name type="scientific">Enterococcus hulanensis</name>
    <dbReference type="NCBI Taxonomy" id="2559929"/>
    <lineage>
        <taxon>Bacteria</taxon>
        <taxon>Bacillati</taxon>
        <taxon>Bacillota</taxon>
        <taxon>Bacilli</taxon>
        <taxon>Lactobacillales</taxon>
        <taxon>Enterococcaceae</taxon>
        <taxon>Enterococcus</taxon>
    </lineage>
</organism>
<gene>
    <name evidence="7" type="ORF">P7D85_00870</name>
</gene>
<dbReference type="SMART" id="SM00422">
    <property type="entry name" value="HTH_MERR"/>
    <property type="match status" value="2"/>
</dbReference>
<dbReference type="Pfam" id="PF00376">
    <property type="entry name" value="MerR"/>
    <property type="match status" value="1"/>
</dbReference>
<reference evidence="7 8" key="1">
    <citation type="submission" date="2023-03" db="EMBL/GenBank/DDBJ databases">
        <authorList>
            <person name="Shen W."/>
            <person name="Cai J."/>
        </authorList>
    </citation>
    <scope>NUCLEOTIDE SEQUENCE [LARGE SCALE GENOMIC DNA]</scope>
    <source>
        <strain evidence="7 8">D6-4</strain>
    </source>
</reference>
<dbReference type="SUPFAM" id="SSF46955">
    <property type="entry name" value="Putative DNA-binding domain"/>
    <property type="match status" value="2"/>
</dbReference>
<dbReference type="Gene3D" id="1.10.1660.10">
    <property type="match status" value="2"/>
</dbReference>
<sequence>MKTYRTAEVANIVGLHPNTIRRYEEWELIPIPPRAENGYRVFTDYHIETIKIAQVAFQIEVLQSGLRLTMVEMVKAVARYDFEEAQSLLDRYLELVNQEIADAHDVINVAEELLAGKTEDEPLLLTRSEAAEYLGVTSEALRNWERNGLLTIKRSKNNYRTYDNEDIKRLKIIRTLRSAKYSLAAILRMLNAIDQEKQDTIKTLLNPTDPDDSIITACDNLIDSLEKAKSNARELKTQVAEMQERFFNKNH</sequence>
<dbReference type="RefSeq" id="WP_311821350.1">
    <property type="nucleotide sequence ID" value="NZ_JARPYF010000001.1"/>
</dbReference>
<dbReference type="PROSITE" id="PS00552">
    <property type="entry name" value="HTH_MERR_1"/>
    <property type="match status" value="1"/>
</dbReference>
<evidence type="ECO:0000256" key="4">
    <source>
        <dbReference type="ARBA" id="ARBA00023163"/>
    </source>
</evidence>
<dbReference type="EMBL" id="JARPYI010000001">
    <property type="protein sequence ID" value="MDT2598302.1"/>
    <property type="molecule type" value="Genomic_DNA"/>
</dbReference>
<evidence type="ECO:0000313" key="7">
    <source>
        <dbReference type="EMBL" id="MDT2598302.1"/>
    </source>
</evidence>
<keyword evidence="8" id="KW-1185">Reference proteome</keyword>
<feature type="coiled-coil region" evidence="5">
    <location>
        <begin position="218"/>
        <end position="245"/>
    </location>
</feature>
<dbReference type="Proteomes" id="UP001252875">
    <property type="component" value="Unassembled WGS sequence"/>
</dbReference>
<evidence type="ECO:0000256" key="1">
    <source>
        <dbReference type="ARBA" id="ARBA00022491"/>
    </source>
</evidence>
<evidence type="ECO:0000256" key="5">
    <source>
        <dbReference type="SAM" id="Coils"/>
    </source>
</evidence>
<protein>
    <submittedName>
        <fullName evidence="7">MerR family transcriptional regulator</fullName>
    </submittedName>
</protein>
<proteinExistence type="predicted"/>
<keyword evidence="2" id="KW-0805">Transcription regulation</keyword>
<feature type="domain" description="HTH merR-type" evidence="6">
    <location>
        <begin position="124"/>
        <end position="192"/>
    </location>
</feature>
<dbReference type="PROSITE" id="PS50937">
    <property type="entry name" value="HTH_MERR_2"/>
    <property type="match status" value="2"/>
</dbReference>
<feature type="domain" description="HTH merR-type" evidence="6">
    <location>
        <begin position="3"/>
        <end position="60"/>
    </location>
</feature>
<dbReference type="InterPro" id="IPR000551">
    <property type="entry name" value="MerR-type_HTH_dom"/>
</dbReference>
<keyword evidence="1" id="KW-0678">Repressor</keyword>
<accession>A0ABU3ETW5</accession>
<keyword evidence="3" id="KW-0238">DNA-binding</keyword>
<keyword evidence="4" id="KW-0804">Transcription</keyword>
<evidence type="ECO:0000313" key="8">
    <source>
        <dbReference type="Proteomes" id="UP001252875"/>
    </source>
</evidence>
<comment type="caution">
    <text evidence="7">The sequence shown here is derived from an EMBL/GenBank/DDBJ whole genome shotgun (WGS) entry which is preliminary data.</text>
</comment>